<keyword evidence="2" id="KW-1185">Reference proteome</keyword>
<reference evidence="1" key="1">
    <citation type="journal article" date="2023" name="Plant J.">
        <title>Genome sequences and population genomics provide insights into the demographic history, inbreeding, and mutation load of two 'living fossil' tree species of Dipteronia.</title>
        <authorList>
            <person name="Feng Y."/>
            <person name="Comes H.P."/>
            <person name="Chen J."/>
            <person name="Zhu S."/>
            <person name="Lu R."/>
            <person name="Zhang X."/>
            <person name="Li P."/>
            <person name="Qiu J."/>
            <person name="Olsen K.M."/>
            <person name="Qiu Y."/>
        </authorList>
    </citation>
    <scope>NUCLEOTIDE SEQUENCE</scope>
    <source>
        <strain evidence="1">KIB01</strain>
    </source>
</reference>
<sequence length="254" mass="29030">MLSILVTWGAFDTEMRRDKAGRDGTRQDRTVHRILHIRKDAETLAQGSISLMYYPNFNIPIRDHNLYNCLKVQVQILGAPMLPNSYMATLHHQIAHRLQDHALDLPIPGHTGDIIFITTEIEHETLAIIQIPKQLPREKLKENMPLEWLTNYEKAFQNTSHIIASDTKYVKQRDGSIKTICEAITESKASSSTHLVFQALMIRPAISEDDIPIHSFQADGSQVYIDKINGNFIWDADPNMCDTDCECRTCLKVY</sequence>
<name>A0AAD9X9N0_9ROSI</name>
<evidence type="ECO:0000313" key="1">
    <source>
        <dbReference type="EMBL" id="KAK2655486.1"/>
    </source>
</evidence>
<dbReference type="AlphaFoldDB" id="A0AAD9X9N0"/>
<organism evidence="1 2">
    <name type="scientific">Dipteronia dyeriana</name>
    <dbReference type="NCBI Taxonomy" id="168575"/>
    <lineage>
        <taxon>Eukaryota</taxon>
        <taxon>Viridiplantae</taxon>
        <taxon>Streptophyta</taxon>
        <taxon>Embryophyta</taxon>
        <taxon>Tracheophyta</taxon>
        <taxon>Spermatophyta</taxon>
        <taxon>Magnoliopsida</taxon>
        <taxon>eudicotyledons</taxon>
        <taxon>Gunneridae</taxon>
        <taxon>Pentapetalae</taxon>
        <taxon>rosids</taxon>
        <taxon>malvids</taxon>
        <taxon>Sapindales</taxon>
        <taxon>Sapindaceae</taxon>
        <taxon>Hippocastanoideae</taxon>
        <taxon>Acereae</taxon>
        <taxon>Dipteronia</taxon>
    </lineage>
</organism>
<dbReference type="PANTHER" id="PTHR48435:SF1">
    <property type="entry name" value="POLYPROTEIN"/>
    <property type="match status" value="1"/>
</dbReference>
<proteinExistence type="predicted"/>
<gene>
    <name evidence="1" type="ORF">Ddye_008538</name>
</gene>
<evidence type="ECO:0000313" key="2">
    <source>
        <dbReference type="Proteomes" id="UP001280121"/>
    </source>
</evidence>
<accession>A0AAD9X9N0</accession>
<protein>
    <submittedName>
        <fullName evidence="1">Uncharacterized protein</fullName>
    </submittedName>
</protein>
<dbReference type="Proteomes" id="UP001280121">
    <property type="component" value="Unassembled WGS sequence"/>
</dbReference>
<dbReference type="EMBL" id="JANJYI010000003">
    <property type="protein sequence ID" value="KAK2655486.1"/>
    <property type="molecule type" value="Genomic_DNA"/>
</dbReference>
<dbReference type="PANTHER" id="PTHR48435">
    <property type="entry name" value="POLYPROTEIN"/>
    <property type="match status" value="1"/>
</dbReference>
<dbReference type="InterPro" id="IPR053098">
    <property type="entry name" value="Petuviruses_polyprotein"/>
</dbReference>
<comment type="caution">
    <text evidence="1">The sequence shown here is derived from an EMBL/GenBank/DDBJ whole genome shotgun (WGS) entry which is preliminary data.</text>
</comment>